<comment type="subunit">
    <text evidence="8 10">Part of the 30S ribosomal subunit. Contacts proteins S3 and S10.</text>
</comment>
<dbReference type="Gene3D" id="4.10.830.10">
    <property type="entry name" value="30s Ribosomal Protein S14, Chain N"/>
    <property type="match status" value="1"/>
</dbReference>
<evidence type="ECO:0000256" key="6">
    <source>
        <dbReference type="ARBA" id="ARBA00023274"/>
    </source>
</evidence>
<dbReference type="GO" id="GO:0003735">
    <property type="term" value="F:structural constituent of ribosome"/>
    <property type="evidence" value="ECO:0007669"/>
    <property type="project" value="InterPro"/>
</dbReference>
<dbReference type="InterPro" id="IPR043140">
    <property type="entry name" value="Ribosomal_uS14_sf"/>
</dbReference>
<dbReference type="GO" id="GO:0006412">
    <property type="term" value="P:translation"/>
    <property type="evidence" value="ECO:0007669"/>
    <property type="project" value="UniProtKB-UniRule"/>
</dbReference>
<feature type="binding site" evidence="10">
    <location>
        <position position="24"/>
    </location>
    <ligand>
        <name>Zn(2+)</name>
        <dbReference type="ChEBI" id="CHEBI:29105"/>
    </ligand>
</feature>
<dbReference type="HAMAP" id="MF_01364_B">
    <property type="entry name" value="Ribosomal_uS14_2_B"/>
    <property type="match status" value="1"/>
</dbReference>
<keyword evidence="5 10" id="KW-0689">Ribosomal protein</keyword>
<evidence type="ECO:0000256" key="1">
    <source>
        <dbReference type="ARBA" id="ARBA00022723"/>
    </source>
</evidence>
<evidence type="ECO:0000256" key="7">
    <source>
        <dbReference type="ARBA" id="ARBA00035167"/>
    </source>
</evidence>
<dbReference type="AlphaFoldDB" id="A0A0H4TAI2"/>
<evidence type="ECO:0000256" key="9">
    <source>
        <dbReference type="ARBA" id="ARBA00060857"/>
    </source>
</evidence>
<dbReference type="SUPFAM" id="SSF57716">
    <property type="entry name" value="Glucocorticoid receptor-like (DNA-binding domain)"/>
    <property type="match status" value="1"/>
</dbReference>
<protein>
    <recommendedName>
        <fullName evidence="7 10">Small ribosomal subunit protein uS14</fullName>
    </recommendedName>
</protein>
<sequence>MAKKALVNKQRKQGKFKVREYTRCRRCGRSRAVYKKLLLCRICFRELAHAGELPGVTKASW</sequence>
<dbReference type="EMBL" id="KT007023">
    <property type="protein sequence ID" value="AKQ03835.1"/>
    <property type="molecule type" value="Genomic_DNA"/>
</dbReference>
<feature type="binding site" evidence="10">
    <location>
        <position position="43"/>
    </location>
    <ligand>
        <name>Zn(2+)</name>
        <dbReference type="ChEBI" id="CHEBI:29105"/>
    </ligand>
</feature>
<dbReference type="GO" id="GO:0008270">
    <property type="term" value="F:zinc ion binding"/>
    <property type="evidence" value="ECO:0007669"/>
    <property type="project" value="UniProtKB-UniRule"/>
</dbReference>
<dbReference type="PANTHER" id="PTHR19836">
    <property type="entry name" value="30S RIBOSOMAL PROTEIN S14"/>
    <property type="match status" value="1"/>
</dbReference>
<organism evidence="11">
    <name type="scientific">uncultured actinobacterium Rifle_16ft_4_minimus_38826</name>
    <dbReference type="NCBI Taxonomy" id="1665148"/>
    <lineage>
        <taxon>Bacteria</taxon>
        <taxon>Bacillati</taxon>
        <taxon>Actinomycetota</taxon>
        <taxon>Actinomycetes</taxon>
        <taxon>marine Actinobacteria clade</taxon>
        <taxon>environmental samples</taxon>
    </lineage>
</organism>
<dbReference type="NCBIfam" id="NF005974">
    <property type="entry name" value="PRK08061.1"/>
    <property type="match status" value="1"/>
</dbReference>
<name>A0A0H4TAI2_9ACTN</name>
<comment type="similarity">
    <text evidence="9 10">Belongs to the universal ribosomal protein uS14 family. Zinc-binding uS14 subfamily.</text>
</comment>
<keyword evidence="6 10" id="KW-0687">Ribonucleoprotein</keyword>
<proteinExistence type="inferred from homology"/>
<dbReference type="Pfam" id="PF00253">
    <property type="entry name" value="Ribosomal_S14"/>
    <property type="match status" value="1"/>
</dbReference>
<evidence type="ECO:0000313" key="11">
    <source>
        <dbReference type="EMBL" id="AKQ03835.1"/>
    </source>
</evidence>
<dbReference type="GO" id="GO:0019843">
    <property type="term" value="F:rRNA binding"/>
    <property type="evidence" value="ECO:0007669"/>
    <property type="project" value="UniProtKB-UniRule"/>
</dbReference>
<keyword evidence="3 10" id="KW-0862">Zinc</keyword>
<comment type="cofactor">
    <cofactor evidence="10">
        <name>Zn(2+)</name>
        <dbReference type="ChEBI" id="CHEBI:29105"/>
    </cofactor>
    <text evidence="10">Binds 1 zinc ion per subunit.</text>
</comment>
<evidence type="ECO:0000256" key="3">
    <source>
        <dbReference type="ARBA" id="ARBA00022833"/>
    </source>
</evidence>
<evidence type="ECO:0000256" key="5">
    <source>
        <dbReference type="ARBA" id="ARBA00022980"/>
    </source>
</evidence>
<evidence type="ECO:0000256" key="8">
    <source>
        <dbReference type="ARBA" id="ARBA00047110"/>
    </source>
</evidence>
<dbReference type="GO" id="GO:0015935">
    <property type="term" value="C:small ribosomal subunit"/>
    <property type="evidence" value="ECO:0007669"/>
    <property type="project" value="TreeGrafter"/>
</dbReference>
<feature type="binding site" evidence="10">
    <location>
        <position position="40"/>
    </location>
    <ligand>
        <name>Zn(2+)</name>
        <dbReference type="ChEBI" id="CHEBI:29105"/>
    </ligand>
</feature>
<dbReference type="GO" id="GO:0005737">
    <property type="term" value="C:cytoplasm"/>
    <property type="evidence" value="ECO:0007669"/>
    <property type="project" value="UniProtKB-ARBA"/>
</dbReference>
<evidence type="ECO:0000256" key="10">
    <source>
        <dbReference type="HAMAP-Rule" id="MF_01364"/>
    </source>
</evidence>
<reference evidence="11" key="1">
    <citation type="journal article" date="2015" name="ISME J.">
        <title>Aquifer environment selects for microbial species cohorts in sediment and groundwater.</title>
        <authorList>
            <person name="Hug L.A."/>
            <person name="Thomas B.C."/>
            <person name="Brown C.T."/>
            <person name="Frischkorn K.R."/>
            <person name="Williams K.H."/>
            <person name="Tringe S.G."/>
            <person name="Banfield J.F."/>
        </authorList>
    </citation>
    <scope>NUCLEOTIDE SEQUENCE</scope>
</reference>
<accession>A0A0H4TAI2</accession>
<keyword evidence="2 10" id="KW-0699">rRNA-binding</keyword>
<comment type="function">
    <text evidence="10">Binds 16S rRNA, required for the assembly of 30S particles and may also be responsible for determining the conformation of the 16S rRNA at the A site.</text>
</comment>
<dbReference type="InterPro" id="IPR001209">
    <property type="entry name" value="Ribosomal_uS14"/>
</dbReference>
<keyword evidence="1 10" id="KW-0479">Metal-binding</keyword>
<evidence type="ECO:0000256" key="2">
    <source>
        <dbReference type="ARBA" id="ARBA00022730"/>
    </source>
</evidence>
<evidence type="ECO:0000256" key="4">
    <source>
        <dbReference type="ARBA" id="ARBA00022884"/>
    </source>
</evidence>
<dbReference type="InterPro" id="IPR023053">
    <property type="entry name" value="Ribosomal_uS14_bact"/>
</dbReference>
<dbReference type="PANTHER" id="PTHR19836:SF19">
    <property type="entry name" value="SMALL RIBOSOMAL SUBUNIT PROTEIN US14M"/>
    <property type="match status" value="1"/>
</dbReference>
<dbReference type="FunFam" id="4.10.830.10:FF:000001">
    <property type="entry name" value="30S ribosomal protein S14 type Z"/>
    <property type="match status" value="1"/>
</dbReference>
<keyword evidence="4 10" id="KW-0694">RNA-binding</keyword>
<gene>
    <name evidence="10 11" type="primary">rpsN</name>
    <name evidence="10" type="synonym">rpsZ</name>
</gene>
<feature type="binding site" evidence="10">
    <location>
        <position position="27"/>
    </location>
    <ligand>
        <name>Zn(2+)</name>
        <dbReference type="ChEBI" id="CHEBI:29105"/>
    </ligand>
</feature>